<accession>A0AAE4F0C5</accession>
<comment type="caution">
    <text evidence="3">The sequence shown here is derived from an EMBL/GenBank/DDBJ whole genome shotgun (WGS) entry which is preliminary data.</text>
</comment>
<evidence type="ECO:0000313" key="4">
    <source>
        <dbReference type="Proteomes" id="UP001253439"/>
    </source>
</evidence>
<sequence length="245" mass="27518">MPFGFEKDRIVETALESNADKVVLLDWLDGIERPPYHADVREAFADSPIETTEIECNIFDLYETISVIADLIVSEHAAGNRVYVNLATGSKITAIGGMIACMVTGKAAPYYVRAEEYAAGDEPVGHGVETKMDLPQYPIAKPDPQRIAVLGYLVAEQDSLREGLSYSVRKKDLIDFGEQEELPFAAHYDGDSYNGYYRRLENHILDPLLEKEYIEIEERGRQKIVRPTELGRKSYVAFQYVDGGD</sequence>
<dbReference type="Proteomes" id="UP001253439">
    <property type="component" value="Unassembled WGS sequence"/>
</dbReference>
<feature type="domain" description="HFX-2341-like N-terminal" evidence="1">
    <location>
        <begin position="1"/>
        <end position="117"/>
    </location>
</feature>
<protein>
    <submittedName>
        <fullName evidence="3">DUF6293 family protein</fullName>
    </submittedName>
</protein>
<feature type="domain" description="DUF6293" evidence="2">
    <location>
        <begin position="133"/>
        <end position="238"/>
    </location>
</feature>
<organism evidence="3 4">
    <name type="scientific">Haloarcula terrestris</name>
    <dbReference type="NCBI Taxonomy" id="2950533"/>
    <lineage>
        <taxon>Archaea</taxon>
        <taxon>Methanobacteriati</taxon>
        <taxon>Methanobacteriota</taxon>
        <taxon>Stenosarchaea group</taxon>
        <taxon>Halobacteria</taxon>
        <taxon>Halobacteriales</taxon>
        <taxon>Haloarculaceae</taxon>
        <taxon>Haloarcula</taxon>
    </lineage>
</organism>
<reference evidence="3 4" key="1">
    <citation type="submission" date="2022-06" db="EMBL/GenBank/DDBJ databases">
        <title>Haloarcula sp. a new haloarchaeum isolate from saline soil.</title>
        <authorList>
            <person name="Strakova D."/>
            <person name="Galisteo C."/>
            <person name="Sanchez-Porro C."/>
            <person name="Ventosa A."/>
        </authorList>
    </citation>
    <scope>NUCLEOTIDE SEQUENCE [LARGE SCALE GENOMIC DNA]</scope>
    <source>
        <strain evidence="3 4">S1AR25-5A</strain>
    </source>
</reference>
<keyword evidence="4" id="KW-1185">Reference proteome</keyword>
<dbReference type="EMBL" id="JAMQOM010000015">
    <property type="protein sequence ID" value="MDS0223478.1"/>
    <property type="molecule type" value="Genomic_DNA"/>
</dbReference>
<gene>
    <name evidence="3" type="ORF">NDI54_19240</name>
</gene>
<name>A0AAE4F0C5_9EURY</name>
<evidence type="ECO:0000259" key="2">
    <source>
        <dbReference type="Pfam" id="PF22665"/>
    </source>
</evidence>
<dbReference type="Pfam" id="PF19810">
    <property type="entry name" value="HFX_2341_N"/>
    <property type="match status" value="1"/>
</dbReference>
<proteinExistence type="predicted"/>
<evidence type="ECO:0000259" key="1">
    <source>
        <dbReference type="Pfam" id="PF19810"/>
    </source>
</evidence>
<dbReference type="InterPro" id="IPR046260">
    <property type="entry name" value="HFX_2341-like_N"/>
</dbReference>
<dbReference type="AlphaFoldDB" id="A0AAE4F0C5"/>
<evidence type="ECO:0000313" key="3">
    <source>
        <dbReference type="EMBL" id="MDS0223478.1"/>
    </source>
</evidence>
<dbReference type="Pfam" id="PF22665">
    <property type="entry name" value="WHD_DUF6293"/>
    <property type="match status" value="1"/>
</dbReference>
<dbReference type="InterPro" id="IPR054162">
    <property type="entry name" value="DUF6293_C"/>
</dbReference>